<dbReference type="GO" id="GO:0007165">
    <property type="term" value="P:signal transduction"/>
    <property type="evidence" value="ECO:0007669"/>
    <property type="project" value="InterPro"/>
</dbReference>
<evidence type="ECO:0000259" key="9">
    <source>
        <dbReference type="PROSITE" id="PS50113"/>
    </source>
</evidence>
<feature type="region of interest" description="Disordered" evidence="6">
    <location>
        <begin position="523"/>
        <end position="542"/>
    </location>
</feature>
<feature type="compositionally biased region" description="Basic and acidic residues" evidence="6">
    <location>
        <begin position="530"/>
        <end position="542"/>
    </location>
</feature>
<dbReference type="InterPro" id="IPR003018">
    <property type="entry name" value="GAF"/>
</dbReference>
<dbReference type="Gene3D" id="3.30.450.20">
    <property type="entry name" value="PAS domain"/>
    <property type="match status" value="3"/>
</dbReference>
<dbReference type="PROSITE" id="PS50112">
    <property type="entry name" value="PAS"/>
    <property type="match status" value="2"/>
</dbReference>
<dbReference type="Pfam" id="PF08448">
    <property type="entry name" value="PAS_4"/>
    <property type="match status" value="1"/>
</dbReference>
<keyword evidence="12" id="KW-1185">Reference proteome</keyword>
<keyword evidence="5" id="KW-0418">Kinase</keyword>
<evidence type="ECO:0000256" key="6">
    <source>
        <dbReference type="SAM" id="MobiDB-lite"/>
    </source>
</evidence>
<dbReference type="InterPro" id="IPR000700">
    <property type="entry name" value="PAS-assoc_C"/>
</dbReference>
<dbReference type="InterPro" id="IPR029016">
    <property type="entry name" value="GAF-like_dom_sf"/>
</dbReference>
<keyword evidence="3" id="KW-0597">Phosphoprotein</keyword>
<dbReference type="RefSeq" id="WP_126615424.1">
    <property type="nucleotide sequence ID" value="NZ_CP034562.1"/>
</dbReference>
<dbReference type="EC" id="2.7.13.3" evidence="2"/>
<dbReference type="CDD" id="cd00130">
    <property type="entry name" value="PAS"/>
    <property type="match status" value="1"/>
</dbReference>
<proteinExistence type="predicted"/>
<feature type="domain" description="PAS" evidence="8">
    <location>
        <begin position="724"/>
        <end position="796"/>
    </location>
</feature>
<feature type="domain" description="PAC" evidence="9">
    <location>
        <begin position="796"/>
        <end position="849"/>
    </location>
</feature>
<reference evidence="11 12" key="1">
    <citation type="submission" date="2018-12" db="EMBL/GenBank/DDBJ databases">
        <title>Flammeovirga pectinis sp. nov., isolated from the gut of the Korean scallop, Patinopecten yessoensis.</title>
        <authorList>
            <person name="Bae J.-W."/>
            <person name="Jeong Y.-S."/>
            <person name="Kang W."/>
        </authorList>
    </citation>
    <scope>NUCLEOTIDE SEQUENCE [LARGE SCALE GENOMIC DNA]</scope>
    <source>
        <strain evidence="11 12">L12M1</strain>
    </source>
</reference>
<name>A0A3Q9FRN2_9BACT</name>
<dbReference type="InterPro" id="IPR013655">
    <property type="entry name" value="PAS_fold_3"/>
</dbReference>
<dbReference type="Pfam" id="PF08447">
    <property type="entry name" value="PAS_3"/>
    <property type="match status" value="1"/>
</dbReference>
<evidence type="ECO:0000256" key="2">
    <source>
        <dbReference type="ARBA" id="ARBA00012438"/>
    </source>
</evidence>
<keyword evidence="7" id="KW-0812">Transmembrane</keyword>
<keyword evidence="7" id="KW-1133">Transmembrane helix</keyword>
<evidence type="ECO:0000256" key="5">
    <source>
        <dbReference type="ARBA" id="ARBA00022777"/>
    </source>
</evidence>
<dbReference type="PROSITE" id="PS50113">
    <property type="entry name" value="PAC"/>
    <property type="match status" value="1"/>
</dbReference>
<dbReference type="Pfam" id="PF13185">
    <property type="entry name" value="GAF_2"/>
    <property type="match status" value="1"/>
</dbReference>
<keyword evidence="4" id="KW-0808">Transferase</keyword>
<dbReference type="SMART" id="SM00086">
    <property type="entry name" value="PAC"/>
    <property type="match status" value="2"/>
</dbReference>
<dbReference type="InterPro" id="IPR000014">
    <property type="entry name" value="PAS"/>
</dbReference>
<evidence type="ECO:0000256" key="1">
    <source>
        <dbReference type="ARBA" id="ARBA00000085"/>
    </source>
</evidence>
<evidence type="ECO:0000256" key="4">
    <source>
        <dbReference type="ARBA" id="ARBA00022679"/>
    </source>
</evidence>
<dbReference type="Gene3D" id="3.30.450.40">
    <property type="match status" value="1"/>
</dbReference>
<dbReference type="SMART" id="SM00065">
    <property type="entry name" value="GAF"/>
    <property type="match status" value="1"/>
</dbReference>
<protein>
    <recommendedName>
        <fullName evidence="2">histidine kinase</fullName>
        <ecNumber evidence="2">2.7.13.3</ecNumber>
    </recommendedName>
</protein>
<keyword evidence="7" id="KW-0472">Membrane</keyword>
<dbReference type="InterPro" id="IPR052162">
    <property type="entry name" value="Sensor_kinase/Photoreceptor"/>
</dbReference>
<dbReference type="AlphaFoldDB" id="A0A3Q9FRN2"/>
<dbReference type="InterPro" id="IPR001610">
    <property type="entry name" value="PAC"/>
</dbReference>
<feature type="transmembrane region" description="Helical" evidence="7">
    <location>
        <begin position="28"/>
        <end position="47"/>
    </location>
</feature>
<dbReference type="GO" id="GO:0004673">
    <property type="term" value="F:protein histidine kinase activity"/>
    <property type="evidence" value="ECO:0007669"/>
    <property type="project" value="UniProtKB-EC"/>
</dbReference>
<dbReference type="SMART" id="SM00091">
    <property type="entry name" value="PAS"/>
    <property type="match status" value="3"/>
</dbReference>
<feature type="domain" description="HAMP" evidence="10">
    <location>
        <begin position="257"/>
        <end position="308"/>
    </location>
</feature>
<comment type="catalytic activity">
    <reaction evidence="1">
        <text>ATP + protein L-histidine = ADP + protein N-phospho-L-histidine.</text>
        <dbReference type="EC" id="2.7.13.3"/>
    </reaction>
</comment>
<dbReference type="EMBL" id="CP034562">
    <property type="protein sequence ID" value="AZQ63181.1"/>
    <property type="molecule type" value="Genomic_DNA"/>
</dbReference>
<dbReference type="Proteomes" id="UP000267268">
    <property type="component" value="Chromosome 1"/>
</dbReference>
<dbReference type="SUPFAM" id="SSF55785">
    <property type="entry name" value="PYP-like sensor domain (PAS domain)"/>
    <property type="match status" value="3"/>
</dbReference>
<evidence type="ECO:0000313" key="12">
    <source>
        <dbReference type="Proteomes" id="UP000267268"/>
    </source>
</evidence>
<evidence type="ECO:0000259" key="10">
    <source>
        <dbReference type="PROSITE" id="PS50885"/>
    </source>
</evidence>
<dbReference type="GO" id="GO:0016020">
    <property type="term" value="C:membrane"/>
    <property type="evidence" value="ECO:0007669"/>
    <property type="project" value="InterPro"/>
</dbReference>
<dbReference type="PANTHER" id="PTHR43304">
    <property type="entry name" value="PHYTOCHROME-LIKE PROTEIN CPH1"/>
    <property type="match status" value="1"/>
</dbReference>
<dbReference type="InterPro" id="IPR003660">
    <property type="entry name" value="HAMP_dom"/>
</dbReference>
<sequence>MKKKIDTDILKRQLTRYFSFRTIQGRNVLLTTSYLLILITFTILVVFQNKLVSDVGDRVIQTRNPITVMTSRINAGLDRVSAAQRGYFLTKDDSYKDARNSLWDTDILPALEKLEELGKQLTSQDRRSIDALGILLKEYKHGQDDLELYFEQHITDFAAIQEDVEAYDSLTLRLKLESFKKKTEVDEYIVEYLLTTISPLKAEIRDYLGPLSLQQRKAMLDDVKRINEDIESANSSIAFVTAFFAILAVGSSLLVIRTLNTSLQRPIDQLDRLAIGDLGDRIDETTDEMNDIILSSNQLRDNLDRASKFALNIGEGNFEATFKPASDHDMLGNALVQMRDRLKDVSDQDEKRNWITKGMAHFGEILRENQDLSKLSNSIVSELVNYLQANQGELYFIEENEEQQKYLNLEATYAFERKRIIDKKIFIDGRFAEGLLGQSYLLGETIYLNDVPEGYTEITSGLGDATPRSVLIVPLKVNEGVEGVLEIASFKGIDKFEIEFVEKVAESIASTLRTAKNNQRTKELLLSSQEQRDHLKSQEEEMRQNYEELQATQEEMERRQKELESLRQNLQNEVKERTVELEKTLERFDLALQGTTEGIWDAALLTGELDESTTFWWSARFEELLGYDEGELNNDFESFINNIHPDDREDAVKLFKGLIADHLGIAPSTIDVRIRLKSGMYKWFHTSGAVRHNDKGVAQRFAGAVSDISSTVELVESQKLLSMREANLKAFLDVTNDFVLAMDQKMVITLANNAIKSTLRNRGVEIVEGETVILDILRPENREKYRDNTKRALEGQSFSDEMTLQLGAERRIMDTRYYPIHSDDGVIVGTTVMLHDITDRKKKEVELEDSRRQLKAIFDTYDAEVYMKDLSGKYIMVDQTFVQNLNVDFDVIGKTDIEIYGQEKGEAIWELDEAISEQETEISFIETRDNGRKYKCVKFPMVNTAGKVYAICSIASELEFDDSVISGVDKVPVSVVFRNFSTPTEIVETSGVWKNYFGEALDLNTFITESDEKRYKKAMKNIESAISEGKSYYETYTVTLNSGNKLLLLEKGNSVEREHDSNSVVVSALIDITPLRPNHEKNV</sequence>
<dbReference type="PROSITE" id="PS50885">
    <property type="entry name" value="HAMP"/>
    <property type="match status" value="1"/>
</dbReference>
<dbReference type="PANTHER" id="PTHR43304:SF1">
    <property type="entry name" value="PAC DOMAIN-CONTAINING PROTEIN"/>
    <property type="match status" value="1"/>
</dbReference>
<dbReference type="InterPro" id="IPR013656">
    <property type="entry name" value="PAS_4"/>
</dbReference>
<feature type="domain" description="PAS" evidence="8">
    <location>
        <begin position="617"/>
        <end position="662"/>
    </location>
</feature>
<dbReference type="SUPFAM" id="SSF55781">
    <property type="entry name" value="GAF domain-like"/>
    <property type="match status" value="1"/>
</dbReference>
<dbReference type="KEGG" id="fll:EI427_13310"/>
<evidence type="ECO:0000256" key="7">
    <source>
        <dbReference type="SAM" id="Phobius"/>
    </source>
</evidence>
<dbReference type="Gene3D" id="6.10.340.10">
    <property type="match status" value="1"/>
</dbReference>
<dbReference type="NCBIfam" id="TIGR00229">
    <property type="entry name" value="sensory_box"/>
    <property type="match status" value="1"/>
</dbReference>
<organism evidence="11 12">
    <name type="scientific">Flammeovirga pectinis</name>
    <dbReference type="NCBI Taxonomy" id="2494373"/>
    <lineage>
        <taxon>Bacteria</taxon>
        <taxon>Pseudomonadati</taxon>
        <taxon>Bacteroidota</taxon>
        <taxon>Cytophagia</taxon>
        <taxon>Cytophagales</taxon>
        <taxon>Flammeovirgaceae</taxon>
        <taxon>Flammeovirga</taxon>
    </lineage>
</organism>
<accession>A0A3Q9FRN2</accession>
<dbReference type="InterPro" id="IPR035965">
    <property type="entry name" value="PAS-like_dom_sf"/>
</dbReference>
<dbReference type="OrthoDB" id="1109395at2"/>
<evidence type="ECO:0000259" key="8">
    <source>
        <dbReference type="PROSITE" id="PS50112"/>
    </source>
</evidence>
<evidence type="ECO:0000256" key="3">
    <source>
        <dbReference type="ARBA" id="ARBA00022553"/>
    </source>
</evidence>
<gene>
    <name evidence="11" type="ORF">EI427_13310</name>
</gene>
<evidence type="ECO:0000313" key="11">
    <source>
        <dbReference type="EMBL" id="AZQ63181.1"/>
    </source>
</evidence>